<feature type="transmembrane region" description="Helical" evidence="2">
    <location>
        <begin position="56"/>
        <end position="77"/>
    </location>
</feature>
<dbReference type="GeneID" id="54418590"/>
<keyword evidence="4" id="KW-1185">Reference proteome</keyword>
<reference evidence="5" key="3">
    <citation type="submission" date="2025-04" db="UniProtKB">
        <authorList>
            <consortium name="RefSeq"/>
        </authorList>
    </citation>
    <scope>IDENTIFICATION</scope>
    <source>
        <strain evidence="5">CBS 781.70</strain>
    </source>
</reference>
<dbReference type="EMBL" id="ML975153">
    <property type="protein sequence ID" value="KAF1814621.1"/>
    <property type="molecule type" value="Genomic_DNA"/>
</dbReference>
<reference evidence="3 5" key="1">
    <citation type="submission" date="2020-01" db="EMBL/GenBank/DDBJ databases">
        <authorList>
            <consortium name="DOE Joint Genome Institute"/>
            <person name="Haridas S."/>
            <person name="Albert R."/>
            <person name="Binder M."/>
            <person name="Bloem J."/>
            <person name="Labutti K."/>
            <person name="Salamov A."/>
            <person name="Andreopoulos B."/>
            <person name="Baker S.E."/>
            <person name="Barry K."/>
            <person name="Bills G."/>
            <person name="Bluhm B.H."/>
            <person name="Cannon C."/>
            <person name="Castanera R."/>
            <person name="Culley D.E."/>
            <person name="Daum C."/>
            <person name="Ezra D."/>
            <person name="Gonzalez J.B."/>
            <person name="Henrissat B."/>
            <person name="Kuo A."/>
            <person name="Liang C."/>
            <person name="Lipzen A."/>
            <person name="Lutzoni F."/>
            <person name="Magnuson J."/>
            <person name="Mondo S."/>
            <person name="Nolan M."/>
            <person name="Ohm R."/>
            <person name="Pangilinan J."/>
            <person name="Park H.-J."/>
            <person name="Ramirez L."/>
            <person name="Alfaro M."/>
            <person name="Sun H."/>
            <person name="Tritt A."/>
            <person name="Yoshinaga Y."/>
            <person name="Zwiers L.-H."/>
            <person name="Turgeon B.G."/>
            <person name="Goodwin S.B."/>
            <person name="Spatafora J.W."/>
            <person name="Crous P.W."/>
            <person name="Grigoriev I.V."/>
        </authorList>
    </citation>
    <scope>NUCLEOTIDE SEQUENCE</scope>
    <source>
        <strain evidence="3 5">CBS 781.70</strain>
    </source>
</reference>
<evidence type="ECO:0000313" key="4">
    <source>
        <dbReference type="Proteomes" id="UP000504638"/>
    </source>
</evidence>
<gene>
    <name evidence="3 5" type="ORF">P152DRAFT_447956</name>
</gene>
<dbReference type="Proteomes" id="UP000504638">
    <property type="component" value="Unplaced"/>
</dbReference>
<evidence type="ECO:0000313" key="3">
    <source>
        <dbReference type="EMBL" id="KAF1814621.1"/>
    </source>
</evidence>
<evidence type="ECO:0000256" key="1">
    <source>
        <dbReference type="SAM" id="MobiDB-lite"/>
    </source>
</evidence>
<keyword evidence="2" id="KW-0472">Membrane</keyword>
<keyword evidence="2" id="KW-1133">Transmembrane helix</keyword>
<evidence type="ECO:0000313" key="5">
    <source>
        <dbReference type="RefSeq" id="XP_033536252.1"/>
    </source>
</evidence>
<proteinExistence type="predicted"/>
<feature type="compositionally biased region" description="Basic and acidic residues" evidence="1">
    <location>
        <begin position="233"/>
        <end position="254"/>
    </location>
</feature>
<name>A0A6G1G9P2_9PEZI</name>
<keyword evidence="2" id="KW-0812">Transmembrane</keyword>
<feature type="compositionally biased region" description="Polar residues" evidence="1">
    <location>
        <begin position="170"/>
        <end position="179"/>
    </location>
</feature>
<accession>A0A6G1G9P2</accession>
<reference evidence="5" key="2">
    <citation type="submission" date="2020-04" db="EMBL/GenBank/DDBJ databases">
        <authorList>
            <consortium name="NCBI Genome Project"/>
        </authorList>
    </citation>
    <scope>NUCLEOTIDE SEQUENCE</scope>
    <source>
        <strain evidence="5">CBS 781.70</strain>
    </source>
</reference>
<dbReference type="AlphaFoldDB" id="A0A6G1G9P2"/>
<dbReference type="RefSeq" id="XP_033536252.1">
    <property type="nucleotide sequence ID" value="XM_033678020.1"/>
</dbReference>
<evidence type="ECO:0000256" key="2">
    <source>
        <dbReference type="SAM" id="Phobius"/>
    </source>
</evidence>
<feature type="region of interest" description="Disordered" evidence="1">
    <location>
        <begin position="88"/>
        <end position="273"/>
    </location>
</feature>
<feature type="compositionally biased region" description="Basic and acidic residues" evidence="1">
    <location>
        <begin position="98"/>
        <end position="109"/>
    </location>
</feature>
<feature type="compositionally biased region" description="Low complexity" evidence="1">
    <location>
        <begin position="217"/>
        <end position="229"/>
    </location>
</feature>
<organism evidence="3">
    <name type="scientific">Eremomyces bilateralis CBS 781.70</name>
    <dbReference type="NCBI Taxonomy" id="1392243"/>
    <lineage>
        <taxon>Eukaryota</taxon>
        <taxon>Fungi</taxon>
        <taxon>Dikarya</taxon>
        <taxon>Ascomycota</taxon>
        <taxon>Pezizomycotina</taxon>
        <taxon>Dothideomycetes</taxon>
        <taxon>Dothideomycetes incertae sedis</taxon>
        <taxon>Eremomycetales</taxon>
        <taxon>Eremomycetaceae</taxon>
        <taxon>Eremomyces</taxon>
    </lineage>
</organism>
<feature type="compositionally biased region" description="Pro residues" evidence="1">
    <location>
        <begin position="135"/>
        <end position="154"/>
    </location>
</feature>
<protein>
    <submittedName>
        <fullName evidence="3 5">Uncharacterized protein</fullName>
    </submittedName>
</protein>
<sequence>MPAFFPISPPGADLRSPIRFNDTSRFSSANHSGTYTSWSPLLPLTRRSKPSSTGSAGMAIGLIIGIIVLCTLVYFALEFHKHVVPPEHPRTYRRRDRPAHPSHPEDIKPGRRRAPTDGFQRAHTRPTRTPQRTTTPPPAYIPNPPPPKYHPRVPPHFISHCRGCSPPPSTHSGQHTPGRSPSPPSPPSSYWGRHTRARTPSPPSPRSARHCRIRTPSSCSARSTSSDGSYFVEQRESKRGLPQFEEREHYRTEMRCPPLSGSETPRGRSRSRL</sequence>